<sequence>MRRQQKVPGFITLVSRFLRWTGLLVLFLWALKNAGNYLVVSDPLEPAEVIVVLGGELERVDWAVTLYREGYAPYIILSGAARRMGYRAVSRGVPWEALILEDEARSTYENAVFCRRIILEQGFRSAIVVSSPYHMRRSKFTF</sequence>
<dbReference type="Pfam" id="PF02698">
    <property type="entry name" value="DUF218"/>
    <property type="match status" value="1"/>
</dbReference>
<dbReference type="RefSeq" id="WP_192868220.1">
    <property type="nucleotide sequence ID" value="NZ_BDGJ01000145.1"/>
</dbReference>
<feature type="domain" description="DUF218" evidence="2">
    <location>
        <begin position="48"/>
        <end position="142"/>
    </location>
</feature>
<dbReference type="PANTHER" id="PTHR30336">
    <property type="entry name" value="INNER MEMBRANE PROTEIN, PROBABLE PERMEASE"/>
    <property type="match status" value="1"/>
</dbReference>
<evidence type="ECO:0000313" key="4">
    <source>
        <dbReference type="Proteomes" id="UP000197032"/>
    </source>
</evidence>
<dbReference type="EMBL" id="BDGJ01000145">
    <property type="protein sequence ID" value="GAW93497.1"/>
    <property type="molecule type" value="Genomic_DNA"/>
</dbReference>
<gene>
    <name evidence="3" type="ORF">KKC1_26270</name>
</gene>
<reference evidence="4" key="1">
    <citation type="journal article" date="2017" name="Appl. Environ. Microbiol.">
        <title>Genomic analysis of Calderihabitans maritimus KKC1, a thermophilic hydrogenogenic carboxydotrophic bacterium isolated from marine sediment.</title>
        <authorList>
            <person name="Omae K."/>
            <person name="Yoneda Y."/>
            <person name="Fukuyama Y."/>
            <person name="Yoshida T."/>
            <person name="Sako Y."/>
        </authorList>
    </citation>
    <scope>NUCLEOTIDE SEQUENCE [LARGE SCALE GENOMIC DNA]</scope>
    <source>
        <strain evidence="4">KKC1</strain>
    </source>
</reference>
<accession>A0A1Z5HVY1</accession>
<evidence type="ECO:0000256" key="1">
    <source>
        <dbReference type="SAM" id="Phobius"/>
    </source>
</evidence>
<dbReference type="AlphaFoldDB" id="A0A1Z5HVY1"/>
<evidence type="ECO:0000313" key="3">
    <source>
        <dbReference type="EMBL" id="GAW93497.1"/>
    </source>
</evidence>
<keyword evidence="1" id="KW-0472">Membrane</keyword>
<dbReference type="GO" id="GO:0005886">
    <property type="term" value="C:plasma membrane"/>
    <property type="evidence" value="ECO:0007669"/>
    <property type="project" value="TreeGrafter"/>
</dbReference>
<proteinExistence type="predicted"/>
<feature type="non-terminal residue" evidence="3">
    <location>
        <position position="142"/>
    </location>
</feature>
<comment type="caution">
    <text evidence="3">The sequence shown here is derived from an EMBL/GenBank/DDBJ whole genome shotgun (WGS) entry which is preliminary data.</text>
</comment>
<dbReference type="PANTHER" id="PTHR30336:SF20">
    <property type="entry name" value="DUF218 DOMAIN-CONTAINING PROTEIN"/>
    <property type="match status" value="1"/>
</dbReference>
<feature type="transmembrane region" description="Helical" evidence="1">
    <location>
        <begin position="7"/>
        <end position="31"/>
    </location>
</feature>
<evidence type="ECO:0000259" key="2">
    <source>
        <dbReference type="Pfam" id="PF02698"/>
    </source>
</evidence>
<protein>
    <recommendedName>
        <fullName evidence="2">DUF218 domain-containing protein</fullName>
    </recommendedName>
</protein>
<dbReference type="InterPro" id="IPR014729">
    <property type="entry name" value="Rossmann-like_a/b/a_fold"/>
</dbReference>
<dbReference type="Gene3D" id="3.40.50.620">
    <property type="entry name" value="HUPs"/>
    <property type="match status" value="1"/>
</dbReference>
<organism evidence="3 4">
    <name type="scientific">Calderihabitans maritimus</name>
    <dbReference type="NCBI Taxonomy" id="1246530"/>
    <lineage>
        <taxon>Bacteria</taxon>
        <taxon>Bacillati</taxon>
        <taxon>Bacillota</taxon>
        <taxon>Clostridia</taxon>
        <taxon>Neomoorellales</taxon>
        <taxon>Calderihabitantaceae</taxon>
        <taxon>Calderihabitans</taxon>
    </lineage>
</organism>
<keyword evidence="1" id="KW-0812">Transmembrane</keyword>
<name>A0A1Z5HVY1_9FIRM</name>
<dbReference type="CDD" id="cd06259">
    <property type="entry name" value="YdcF-like"/>
    <property type="match status" value="1"/>
</dbReference>
<keyword evidence="1" id="KW-1133">Transmembrane helix</keyword>
<keyword evidence="4" id="KW-1185">Reference proteome</keyword>
<dbReference type="InterPro" id="IPR051599">
    <property type="entry name" value="Cell_Envelope_Assoc"/>
</dbReference>
<dbReference type="InterPro" id="IPR003848">
    <property type="entry name" value="DUF218"/>
</dbReference>
<dbReference type="Proteomes" id="UP000197032">
    <property type="component" value="Unassembled WGS sequence"/>
</dbReference>